<protein>
    <submittedName>
        <fullName evidence="3">Glycosidase</fullName>
    </submittedName>
</protein>
<evidence type="ECO:0000313" key="3">
    <source>
        <dbReference type="EMBL" id="PKQ69160.1"/>
    </source>
</evidence>
<organism evidence="3 4">
    <name type="scientific">Labilibaculum manganireducens</name>
    <dbReference type="NCBI Taxonomy" id="1940525"/>
    <lineage>
        <taxon>Bacteria</taxon>
        <taxon>Pseudomonadati</taxon>
        <taxon>Bacteroidota</taxon>
        <taxon>Bacteroidia</taxon>
        <taxon>Marinilabiliales</taxon>
        <taxon>Marinifilaceae</taxon>
        <taxon>Labilibaculum</taxon>
    </lineage>
</organism>
<reference evidence="3 4" key="1">
    <citation type="journal article" date="2017" name="Front. Microbiol.">
        <title>Labilibaculum manganireducens gen. nov., sp. nov. and Labilibaculum filiforme sp. nov., Novel Bacteroidetes Isolated from Subsurface Sediments of the Baltic Sea.</title>
        <authorList>
            <person name="Vandieken V."/>
            <person name="Marshall I.P."/>
            <person name="Niemann H."/>
            <person name="Engelen B."/>
            <person name="Cypionka H."/>
        </authorList>
    </citation>
    <scope>NUCLEOTIDE SEQUENCE [LARGE SCALE GENOMIC DNA]</scope>
    <source>
        <strain evidence="3 4">59.10-2M</strain>
    </source>
</reference>
<dbReference type="GO" id="GO:0016798">
    <property type="term" value="F:hydrolase activity, acting on glycosyl bonds"/>
    <property type="evidence" value="ECO:0007669"/>
    <property type="project" value="UniProtKB-KW"/>
</dbReference>
<evidence type="ECO:0000313" key="4">
    <source>
        <dbReference type="Proteomes" id="UP000233618"/>
    </source>
</evidence>
<sequence length="567" mass="65161">MNENKSIIKSGPMLNAYPDSIGGTLDDIIKFLDKDELEDVFQSFYILPSVFNTDLDRGFSVIDYNLNKMYASKENLIELKKMNIALKFDFVLNHSSVLSSQFQDILKNGENSRYKEFFIPWNKFWDGCGEITEEGYIQPDAEYIKDMFFRKPGLPILMVRMPDGKEVPYWNTFYQEVKYEKIDAQDLMKVSDIQYVSADRLAKIVNTSMNEGKKPADIEFGKFDEYRKDTIDLLESRRKYLGQMDLNIKSPLVWEFYEDTLKKLSGYGAEIIRLDAFAYAPKEPGLPNFLNDPGTWNLLGRVNDLADKYNLTLLPEIHSKYEDKMHEKLADQGYLTYDFFLPGLIIDAFERNTNEVLIRWSKEMLEKDIKVVNMLGCHDGIPLLDLKGLLTEEQIQVLIDTVVERGGFVKDLHGEKNIYYQVNATYYSALGEDDAKLLLARAIQIFMPGKPQVWYLDLLAGKNDHEAVKNAGAGGHKEINRTNLQLEEACNELGKDVVLKQLSLLKFRNNFPAFGFDAELKILESKPESLKLQWENNGCIAAFDANLKTHTFNIVATDEKGEVVYNF</sequence>
<dbReference type="PANTHER" id="PTHR38784">
    <property type="entry name" value="SUCROSE PHOSPHORYLASE"/>
    <property type="match status" value="1"/>
</dbReference>
<proteinExistence type="predicted"/>
<dbReference type="Gene3D" id="3.20.20.80">
    <property type="entry name" value="Glycosidases"/>
    <property type="match status" value="1"/>
</dbReference>
<name>A0A2N3IFS3_9BACT</name>
<dbReference type="InterPro" id="IPR017853">
    <property type="entry name" value="GH"/>
</dbReference>
<dbReference type="AlphaFoldDB" id="A0A2N3IFS3"/>
<keyword evidence="4" id="KW-1185">Reference proteome</keyword>
<keyword evidence="2" id="KW-0808">Transferase</keyword>
<dbReference type="InterPro" id="IPR045857">
    <property type="entry name" value="O16G_dom_2"/>
</dbReference>
<accession>A0A2N3IFS3</accession>
<evidence type="ECO:0000256" key="1">
    <source>
        <dbReference type="ARBA" id="ARBA00022676"/>
    </source>
</evidence>
<dbReference type="SUPFAM" id="SSF51445">
    <property type="entry name" value="(Trans)glycosidases"/>
    <property type="match status" value="1"/>
</dbReference>
<keyword evidence="3" id="KW-0326">Glycosidase</keyword>
<dbReference type="Proteomes" id="UP000233618">
    <property type="component" value="Unassembled WGS sequence"/>
</dbReference>
<gene>
    <name evidence="3" type="ORF">BZG01_02310</name>
</gene>
<keyword evidence="3" id="KW-0378">Hydrolase</keyword>
<dbReference type="PANTHER" id="PTHR38784:SF1">
    <property type="entry name" value="SUCROSE PHOSPHORYLASE"/>
    <property type="match status" value="1"/>
</dbReference>
<evidence type="ECO:0000256" key="2">
    <source>
        <dbReference type="ARBA" id="ARBA00022679"/>
    </source>
</evidence>
<keyword evidence="1" id="KW-0328">Glycosyltransferase</keyword>
<dbReference type="Gene3D" id="3.90.400.10">
    <property type="entry name" value="Oligo-1,6-glucosidase, Domain 2"/>
    <property type="match status" value="1"/>
</dbReference>
<dbReference type="GO" id="GO:0016757">
    <property type="term" value="F:glycosyltransferase activity"/>
    <property type="evidence" value="ECO:0007669"/>
    <property type="project" value="UniProtKB-KW"/>
</dbReference>
<comment type="caution">
    <text evidence="3">The sequence shown here is derived from an EMBL/GenBank/DDBJ whole genome shotgun (WGS) entry which is preliminary data.</text>
</comment>
<dbReference type="EMBL" id="MVDE01000002">
    <property type="protein sequence ID" value="PKQ69160.1"/>
    <property type="molecule type" value="Genomic_DNA"/>
</dbReference>